<name>A0A1C7DV03_9BACL</name>
<dbReference type="Gene3D" id="3.40.50.2300">
    <property type="match status" value="2"/>
</dbReference>
<dbReference type="KEGG" id="phc:BBI08_15410"/>
<feature type="chain" id="PRO_5039544256" evidence="3">
    <location>
        <begin position="23"/>
        <end position="373"/>
    </location>
</feature>
<keyword evidence="6" id="KW-1185">Reference proteome</keyword>
<evidence type="ECO:0000256" key="3">
    <source>
        <dbReference type="SAM" id="SignalP"/>
    </source>
</evidence>
<reference evidence="6" key="2">
    <citation type="submission" date="2016-10" db="EMBL/GenBank/DDBJ databases">
        <authorList>
            <person name="See-Too W.S."/>
        </authorList>
    </citation>
    <scope>NUCLEOTIDE SEQUENCE [LARGE SCALE GENOMIC DNA]</scope>
    <source>
        <strain evidence="6">DSM 24743</strain>
    </source>
</reference>
<evidence type="ECO:0000256" key="1">
    <source>
        <dbReference type="ARBA" id="ARBA00004196"/>
    </source>
</evidence>
<evidence type="ECO:0000313" key="6">
    <source>
        <dbReference type="Proteomes" id="UP000092687"/>
    </source>
</evidence>
<dbReference type="PROSITE" id="PS51257">
    <property type="entry name" value="PROKAR_LIPOPROTEIN"/>
    <property type="match status" value="1"/>
</dbReference>
<evidence type="ECO:0000313" key="5">
    <source>
        <dbReference type="EMBL" id="ANU15148.1"/>
    </source>
</evidence>
<gene>
    <name evidence="5" type="ORF">BBI08_15410</name>
</gene>
<dbReference type="SUPFAM" id="SSF53822">
    <property type="entry name" value="Periplasmic binding protein-like I"/>
    <property type="match status" value="1"/>
</dbReference>
<dbReference type="RefSeq" id="WP_008497374.1">
    <property type="nucleotide sequence ID" value="NZ_CP016537.2"/>
</dbReference>
<dbReference type="GO" id="GO:0030246">
    <property type="term" value="F:carbohydrate binding"/>
    <property type="evidence" value="ECO:0007669"/>
    <property type="project" value="TreeGrafter"/>
</dbReference>
<organism evidence="5 6">
    <name type="scientific">Planococcus halocryophilus</name>
    <dbReference type="NCBI Taxonomy" id="1215089"/>
    <lineage>
        <taxon>Bacteria</taxon>
        <taxon>Bacillati</taxon>
        <taxon>Bacillota</taxon>
        <taxon>Bacilli</taxon>
        <taxon>Bacillales</taxon>
        <taxon>Caryophanaceae</taxon>
        <taxon>Planococcus</taxon>
    </lineage>
</organism>
<dbReference type="CDD" id="cd19994">
    <property type="entry name" value="PBP1_ChvE"/>
    <property type="match status" value="1"/>
</dbReference>
<dbReference type="EMBL" id="CP016537">
    <property type="protein sequence ID" value="ANU15148.1"/>
    <property type="molecule type" value="Genomic_DNA"/>
</dbReference>
<dbReference type="GO" id="GO:0030288">
    <property type="term" value="C:outer membrane-bounded periplasmic space"/>
    <property type="evidence" value="ECO:0007669"/>
    <property type="project" value="TreeGrafter"/>
</dbReference>
<feature type="domain" description="Periplasmic binding protein" evidence="4">
    <location>
        <begin position="39"/>
        <end position="324"/>
    </location>
</feature>
<accession>A0A1C7DV03</accession>
<evidence type="ECO:0000256" key="2">
    <source>
        <dbReference type="ARBA" id="ARBA00022729"/>
    </source>
</evidence>
<dbReference type="PANTHER" id="PTHR30036:SF1">
    <property type="entry name" value="D-XYLOSE-BINDING PERIPLASMIC PROTEIN"/>
    <property type="match status" value="1"/>
</dbReference>
<comment type="subcellular location">
    <subcellularLocation>
        <location evidence="1">Cell envelope</location>
    </subcellularLocation>
</comment>
<protein>
    <submittedName>
        <fullName evidence="5">Sugar ABC transporter substrate-binding protein</fullName>
    </submittedName>
</protein>
<keyword evidence="2 3" id="KW-0732">Signal</keyword>
<dbReference type="AlphaFoldDB" id="A0A1C7DV03"/>
<dbReference type="InterPro" id="IPR025997">
    <property type="entry name" value="SBP_2_dom"/>
</dbReference>
<dbReference type="PANTHER" id="PTHR30036">
    <property type="entry name" value="D-XYLOSE-BINDING PERIPLASMIC PROTEIN"/>
    <property type="match status" value="1"/>
</dbReference>
<proteinExistence type="predicted"/>
<dbReference type="Pfam" id="PF13407">
    <property type="entry name" value="Peripla_BP_4"/>
    <property type="match status" value="1"/>
</dbReference>
<reference evidence="6" key="1">
    <citation type="submission" date="2016-07" db="EMBL/GenBank/DDBJ databases">
        <authorList>
            <person name="See-Too W.S."/>
        </authorList>
    </citation>
    <scope>NUCLEOTIDE SEQUENCE [LARGE SCALE GENOMIC DNA]</scope>
    <source>
        <strain evidence="6">DSM 24743</strain>
    </source>
</reference>
<evidence type="ECO:0000259" key="4">
    <source>
        <dbReference type="Pfam" id="PF13407"/>
    </source>
</evidence>
<dbReference type="STRING" id="1215089.BBI08_15410"/>
<feature type="signal peptide" evidence="3">
    <location>
        <begin position="1"/>
        <end position="22"/>
    </location>
</feature>
<dbReference type="InterPro" id="IPR028082">
    <property type="entry name" value="Peripla_BP_I"/>
</dbReference>
<dbReference type="OrthoDB" id="9769193at2"/>
<dbReference type="InterPro" id="IPR050555">
    <property type="entry name" value="Bact_Solute-Bind_Prot2"/>
</dbReference>
<dbReference type="Proteomes" id="UP000092687">
    <property type="component" value="Chromosome"/>
</dbReference>
<sequence>MRKNLKGVLFLVMLMVFALVTAGCSDDSEGASSSSSVDVGIVLPTKDEPRWVQDEQRFKDALADSDYSTEILFSQGSSAKEKENVESLLNKGIKVLIITPHDGPAAAAAVEAAKKEGVTIIAYDRLITDTDAVDYYVTFDSLAVGAAQAQYLVDNVQGQDIPLYLYAGASSDNNAFLFFEGAWKVLQPKIADGTFKVANSSEAEALKDSSDLSREQLSKIIGQVTTNWDPNESKNKAQTHLTSVGEDMKGDVAVLAPNDGTARSIADVFASDSAVSSYLITGQDAEKASIQYIIDEKQSMTVFKDVRSLVTDAMGMAIEVLDGNTPETTGTYDNGSVEVKAKQTPVIVVDQENVKAELIDSEYYEASEFTGLE</sequence>